<keyword evidence="9" id="KW-0472">Membrane</keyword>
<dbReference type="GO" id="GO:0007160">
    <property type="term" value="P:cell-matrix adhesion"/>
    <property type="evidence" value="ECO:0007669"/>
    <property type="project" value="TreeGrafter"/>
</dbReference>
<dbReference type="Gene3D" id="2.60.40.1530">
    <property type="entry name" value="ntegrin, alpha v. Chain A, domain 4"/>
    <property type="match status" value="2"/>
</dbReference>
<dbReference type="Pfam" id="PF01839">
    <property type="entry name" value="FG-GAP"/>
    <property type="match status" value="1"/>
</dbReference>
<dbReference type="Gene3D" id="2.60.40.1510">
    <property type="entry name" value="ntegrin, alpha v. Chain A, domain 3"/>
    <property type="match status" value="1"/>
</dbReference>
<proteinExistence type="inferred from homology"/>
<evidence type="ECO:0000256" key="6">
    <source>
        <dbReference type="ARBA" id="ARBA00022889"/>
    </source>
</evidence>
<evidence type="ECO:0000256" key="13">
    <source>
        <dbReference type="RuleBase" id="RU003762"/>
    </source>
</evidence>
<evidence type="ECO:0000256" key="1">
    <source>
        <dbReference type="ARBA" id="ARBA00004479"/>
    </source>
</evidence>
<protein>
    <submittedName>
        <fullName evidence="16">ITGA8</fullName>
    </submittedName>
</protein>
<keyword evidence="4" id="KW-0732">Signal</keyword>
<keyword evidence="7" id="KW-1133">Transmembrane helix</keyword>
<evidence type="ECO:0000313" key="17">
    <source>
        <dbReference type="Proteomes" id="UP000675881"/>
    </source>
</evidence>
<dbReference type="GO" id="GO:0033627">
    <property type="term" value="P:cell adhesion mediated by integrin"/>
    <property type="evidence" value="ECO:0007669"/>
    <property type="project" value="TreeGrafter"/>
</dbReference>
<accession>A0A7R8H289</accession>
<evidence type="ECO:0000256" key="12">
    <source>
        <dbReference type="PROSITE-ProRule" id="PRU00803"/>
    </source>
</evidence>
<keyword evidence="5" id="KW-0677">Repeat</keyword>
<dbReference type="SMART" id="SM00191">
    <property type="entry name" value="Int_alpha"/>
    <property type="match status" value="4"/>
</dbReference>
<dbReference type="PANTHER" id="PTHR23220:SF133">
    <property type="entry name" value="INTEGRIN ALPHA-PS2"/>
    <property type="match status" value="1"/>
</dbReference>
<dbReference type="Pfam" id="PF20806">
    <property type="entry name" value="Integrin_A_Ig_3"/>
    <property type="match status" value="1"/>
</dbReference>
<comment type="subcellular location">
    <subcellularLocation>
        <location evidence="1 13">Membrane</location>
        <topology evidence="1 13">Single-pass type I membrane protein</topology>
    </subcellularLocation>
</comment>
<dbReference type="PROSITE" id="PS51470">
    <property type="entry name" value="FG_GAP"/>
    <property type="match status" value="5"/>
</dbReference>
<evidence type="ECO:0000313" key="16">
    <source>
        <dbReference type="EMBL" id="CAF2820365.1"/>
    </source>
</evidence>
<dbReference type="InterPro" id="IPR013519">
    <property type="entry name" value="Int_alpha_beta-p"/>
</dbReference>
<dbReference type="Proteomes" id="UP000675881">
    <property type="component" value="Chromosome 12"/>
</dbReference>
<organism evidence="16 17">
    <name type="scientific">Lepeophtheirus salmonis</name>
    <name type="common">Salmon louse</name>
    <name type="synonym">Caligus salmonis</name>
    <dbReference type="NCBI Taxonomy" id="72036"/>
    <lineage>
        <taxon>Eukaryota</taxon>
        <taxon>Metazoa</taxon>
        <taxon>Ecdysozoa</taxon>
        <taxon>Arthropoda</taxon>
        <taxon>Crustacea</taxon>
        <taxon>Multicrustacea</taxon>
        <taxon>Hexanauplia</taxon>
        <taxon>Copepoda</taxon>
        <taxon>Siphonostomatoida</taxon>
        <taxon>Caligidae</taxon>
        <taxon>Lepeophtheirus</taxon>
    </lineage>
</organism>
<feature type="repeat" description="FG-GAP" evidence="12">
    <location>
        <begin position="199"/>
        <end position="257"/>
    </location>
</feature>
<keyword evidence="8 13" id="KW-0401">Integrin</keyword>
<evidence type="ECO:0000259" key="15">
    <source>
        <dbReference type="Pfam" id="PF20806"/>
    </source>
</evidence>
<keyword evidence="10 13" id="KW-0675">Receptor</keyword>
<keyword evidence="11" id="KW-0325">Glycoprotein</keyword>
<dbReference type="EMBL" id="HG994591">
    <property type="protein sequence ID" value="CAF2820365.1"/>
    <property type="molecule type" value="Genomic_DNA"/>
</dbReference>
<dbReference type="InterPro" id="IPR048285">
    <property type="entry name" value="Integrin_alpha_Ig-like_2"/>
</dbReference>
<dbReference type="Gene3D" id="2.130.10.130">
    <property type="entry name" value="Integrin alpha, N-terminal"/>
    <property type="match status" value="1"/>
</dbReference>
<sequence length="1063" mass="120378">MFGFSVAQHKVKNGTSWLLVGAPEADLNIAGIKKSGGVFRCSPEISGSCEIIPFDMEGNSFSPLGEQYDNKSGQWFGSLVRSSGDSDIVFVLLVSYAFQTSRSFSSQCHTTIESVQTRIPDITAGVIEIKWPRKNWKSFFQYSPCSTRKWGYHRQGSCQAGFGADISNDGKYVFIGAVGSWYWQGQIFSQKLDDSHHQHRTKESAPSEDDSYLGYSVTTGDFNGDNEKNDIAVGMPRGANLTGKVILYDVNMTNLNNLTGDQIGAYFGYSVASGDFDGDGNDDIAIGAPMWTNYRVMGKFENRFVKWSSIVGHNHKARFGLSVACAGNLDLDGIQKNNPKGYQDLLVGSPYDGKDNRGALYIYLGSYDGIKLQYSQVIYANDISNSIKTFGWSISGGNDLDDNQYPDVLVGAYDSSQAKQINLEERKCSLRSGKTRVPCIDVEIQLSYHGIGIPNRIRMEMRVKAKKDKLYKLSKVKFGKKIFTVYLLPSRLHDKLTSLDLNIKYVMDELSNVEGKEEILPVLSLDDRSVTDSISIKKNCGVDNECIPNLSVFASSSDTYTIVPKGVNYIRTKTSEDSSISVLCSPPNNDNNRSLKCEIGNPLPSSSQVKLNIMFQPIDEGHTEEESLKFYDFILSVNSSNPEESFNMDNNEKKNSNKDQISYNLSGLIPNKYMIEDEIGEEIYHVYDVNNKGPSTVNEADIYIMWPSFTDNSKHSLYLLGIEYDTNRVQCEPIDNINPLYIKTIGSRNYSRVKSSLMNYQSDVFEWWMRKPLTSEIQTNIMIDNLKEGLSMHKVEANINRLNNSDFKYFRISSNSQSSDTNKNKHSSNHLSEHQNKDVVLNNSIEEKKLLILSKISNQINNIWENFFLPHDDIMKGMYEYKKKVYHKPSEIIGEFERKKMSKRSVSSEKTIKKQFPNQLKHLNRNKKVIESSNKKMKPTPENGNPYRVRRSLSKEAFVEEIEQCNSRKCTLIQCRVGPLKKGESVVFRIRSRLFTQSHIEDYRKKVSVSSKILARITKLPYQVNMDKDQYFSDSVTTEVFSYSIRSAIVCIGVDSLEERDLT</sequence>
<evidence type="ECO:0000259" key="14">
    <source>
        <dbReference type="Pfam" id="PF20805"/>
    </source>
</evidence>
<dbReference type="Gene3D" id="2.60.40.1460">
    <property type="entry name" value="Integrin domains. Chain A, domain 2"/>
    <property type="match status" value="1"/>
</dbReference>
<keyword evidence="3" id="KW-0812">Transmembrane</keyword>
<dbReference type="InterPro" id="IPR048286">
    <property type="entry name" value="Integrin_alpha_Ig-like_3"/>
</dbReference>
<feature type="repeat" description="FG-GAP" evidence="12">
    <location>
        <begin position="1"/>
        <end position="50"/>
    </location>
</feature>
<dbReference type="SUPFAM" id="SSF69318">
    <property type="entry name" value="Integrin alpha N-terminal domain"/>
    <property type="match status" value="1"/>
</dbReference>
<evidence type="ECO:0000256" key="9">
    <source>
        <dbReference type="ARBA" id="ARBA00023136"/>
    </source>
</evidence>
<keyword evidence="6 13" id="KW-0130">Cell adhesion</keyword>
<evidence type="ECO:0000256" key="5">
    <source>
        <dbReference type="ARBA" id="ARBA00022737"/>
    </source>
</evidence>
<dbReference type="PANTHER" id="PTHR23220">
    <property type="entry name" value="INTEGRIN ALPHA"/>
    <property type="match status" value="1"/>
</dbReference>
<evidence type="ECO:0000256" key="2">
    <source>
        <dbReference type="ARBA" id="ARBA00008054"/>
    </source>
</evidence>
<feature type="repeat" description="FG-GAP" evidence="12">
    <location>
        <begin position="258"/>
        <end position="309"/>
    </location>
</feature>
<feature type="repeat" description="FG-GAP" evidence="12">
    <location>
        <begin position="310"/>
        <end position="372"/>
    </location>
</feature>
<name>A0A7R8H289_LEPSM</name>
<dbReference type="PRINTS" id="PR01185">
    <property type="entry name" value="INTEGRINA"/>
</dbReference>
<dbReference type="InterPro" id="IPR028994">
    <property type="entry name" value="Integrin_alpha_N"/>
</dbReference>
<feature type="domain" description="Integrin alpha third immunoglobulin-like" evidence="15">
    <location>
        <begin position="655"/>
        <end position="1041"/>
    </location>
</feature>
<dbReference type="GO" id="GO:0009897">
    <property type="term" value="C:external side of plasma membrane"/>
    <property type="evidence" value="ECO:0007669"/>
    <property type="project" value="TreeGrafter"/>
</dbReference>
<dbReference type="GO" id="GO:0005178">
    <property type="term" value="F:integrin binding"/>
    <property type="evidence" value="ECO:0007669"/>
    <property type="project" value="TreeGrafter"/>
</dbReference>
<dbReference type="AlphaFoldDB" id="A0A7R8H289"/>
<keyword evidence="17" id="KW-1185">Reference proteome</keyword>
<gene>
    <name evidence="16" type="ORF">LSAA_3520</name>
</gene>
<dbReference type="InterPro" id="IPR032695">
    <property type="entry name" value="Integrin_dom_sf"/>
</dbReference>
<feature type="repeat" description="FG-GAP" evidence="12">
    <location>
        <begin position="376"/>
        <end position="440"/>
    </location>
</feature>
<comment type="similarity">
    <text evidence="2 13">Belongs to the integrin alpha chain family.</text>
</comment>
<reference evidence="16" key="1">
    <citation type="submission" date="2021-02" db="EMBL/GenBank/DDBJ databases">
        <authorList>
            <person name="Bekaert M."/>
        </authorList>
    </citation>
    <scope>NUCLEOTIDE SEQUENCE</scope>
    <source>
        <strain evidence="16">IoA-00</strain>
    </source>
</reference>
<evidence type="ECO:0000256" key="4">
    <source>
        <dbReference type="ARBA" id="ARBA00022729"/>
    </source>
</evidence>
<dbReference type="SUPFAM" id="SSF69179">
    <property type="entry name" value="Integrin domains"/>
    <property type="match status" value="3"/>
</dbReference>
<dbReference type="InterPro" id="IPR000413">
    <property type="entry name" value="Integrin_alpha"/>
</dbReference>
<evidence type="ECO:0000256" key="7">
    <source>
        <dbReference type="ARBA" id="ARBA00022989"/>
    </source>
</evidence>
<dbReference type="Pfam" id="PF20805">
    <property type="entry name" value="Integrin_A_Ig_2"/>
    <property type="match status" value="1"/>
</dbReference>
<dbReference type="OrthoDB" id="6349939at2759"/>
<evidence type="ECO:0000256" key="11">
    <source>
        <dbReference type="ARBA" id="ARBA00023180"/>
    </source>
</evidence>
<evidence type="ECO:0000256" key="10">
    <source>
        <dbReference type="ARBA" id="ARBA00023170"/>
    </source>
</evidence>
<evidence type="ECO:0000256" key="3">
    <source>
        <dbReference type="ARBA" id="ARBA00022692"/>
    </source>
</evidence>
<dbReference type="GO" id="GO:0007157">
    <property type="term" value="P:heterophilic cell-cell adhesion via plasma membrane cell adhesion molecules"/>
    <property type="evidence" value="ECO:0007669"/>
    <property type="project" value="UniProtKB-ARBA"/>
</dbReference>
<feature type="domain" description="Integrin alpha second immunoglobulin-like" evidence="14">
    <location>
        <begin position="560"/>
        <end position="648"/>
    </location>
</feature>
<dbReference type="GO" id="GO:0008305">
    <property type="term" value="C:integrin complex"/>
    <property type="evidence" value="ECO:0007669"/>
    <property type="project" value="InterPro"/>
</dbReference>
<dbReference type="InterPro" id="IPR013517">
    <property type="entry name" value="FG-GAP"/>
</dbReference>
<evidence type="ECO:0000256" key="8">
    <source>
        <dbReference type="ARBA" id="ARBA00023037"/>
    </source>
</evidence>
<dbReference type="GO" id="GO:0007229">
    <property type="term" value="P:integrin-mediated signaling pathway"/>
    <property type="evidence" value="ECO:0007669"/>
    <property type="project" value="UniProtKB-KW"/>
</dbReference>